<dbReference type="Pfam" id="PF00386">
    <property type="entry name" value="C1q"/>
    <property type="match status" value="1"/>
</dbReference>
<evidence type="ECO:0000313" key="5">
    <source>
        <dbReference type="Proteomes" id="UP000694844"/>
    </source>
</evidence>
<dbReference type="PRINTS" id="PR00007">
    <property type="entry name" value="COMPLEMNTC1Q"/>
</dbReference>
<keyword evidence="3" id="KW-0732">Signal</keyword>
<comment type="subcellular location">
    <subcellularLocation>
        <location evidence="1">Secreted</location>
    </subcellularLocation>
</comment>
<keyword evidence="5" id="KW-1185">Reference proteome</keyword>
<dbReference type="RefSeq" id="XP_022295175.1">
    <property type="nucleotide sequence ID" value="XM_022439467.1"/>
</dbReference>
<name>A0A8B8AVF8_CRAVI</name>
<dbReference type="Proteomes" id="UP000694844">
    <property type="component" value="Chromosome 7"/>
</dbReference>
<dbReference type="Gene3D" id="2.60.120.40">
    <property type="match status" value="1"/>
</dbReference>
<proteinExistence type="predicted"/>
<dbReference type="SMART" id="SM00110">
    <property type="entry name" value="C1Q"/>
    <property type="match status" value="1"/>
</dbReference>
<evidence type="ECO:0000256" key="1">
    <source>
        <dbReference type="ARBA" id="ARBA00004613"/>
    </source>
</evidence>
<dbReference type="SUPFAM" id="SSF49842">
    <property type="entry name" value="TNF-like"/>
    <property type="match status" value="1"/>
</dbReference>
<accession>A0A8B8AVF8</accession>
<evidence type="ECO:0000259" key="4">
    <source>
        <dbReference type="PROSITE" id="PS50871"/>
    </source>
</evidence>
<dbReference type="KEGG" id="cvn:111105276"/>
<dbReference type="InterPro" id="IPR050822">
    <property type="entry name" value="Cerebellin_Synaptic_Org"/>
</dbReference>
<dbReference type="GeneID" id="111105276"/>
<dbReference type="PANTHER" id="PTHR22923:SF116">
    <property type="entry name" value="C1Q DOMAIN-CONTAINING PROTEIN"/>
    <property type="match status" value="1"/>
</dbReference>
<sequence>MRKDKAFHWNTLQKDETCQGIFHFYRESPFLMKGCVGDYNDTYIQNLSDKLQHLEIAIDKEIQETENLVGLITHDQVQKRSAQNCDIVGFHALLTTTSVSMSSGEVIKFNHVITNIGEGYNSSTGIFTAPVTGYYEFIVTIMAQSGNTFISKVLIHGTDYYCHAYGSSQSQAQGMCDIIFHLSSGQTAKVAQHSGSALYGNSFSSFSGHLIG</sequence>
<organism evidence="5 6">
    <name type="scientific">Crassostrea virginica</name>
    <name type="common">Eastern oyster</name>
    <dbReference type="NCBI Taxonomy" id="6565"/>
    <lineage>
        <taxon>Eukaryota</taxon>
        <taxon>Metazoa</taxon>
        <taxon>Spiralia</taxon>
        <taxon>Lophotrochozoa</taxon>
        <taxon>Mollusca</taxon>
        <taxon>Bivalvia</taxon>
        <taxon>Autobranchia</taxon>
        <taxon>Pteriomorphia</taxon>
        <taxon>Ostreida</taxon>
        <taxon>Ostreoidea</taxon>
        <taxon>Ostreidae</taxon>
        <taxon>Crassostrea</taxon>
    </lineage>
</organism>
<dbReference type="AlphaFoldDB" id="A0A8B8AVF8"/>
<dbReference type="GO" id="GO:0005576">
    <property type="term" value="C:extracellular region"/>
    <property type="evidence" value="ECO:0007669"/>
    <property type="project" value="UniProtKB-SubCell"/>
</dbReference>
<keyword evidence="2" id="KW-0964">Secreted</keyword>
<reference evidence="6 7" key="1">
    <citation type="submission" date="2025-04" db="UniProtKB">
        <authorList>
            <consortium name="RefSeq"/>
        </authorList>
    </citation>
    <scope>IDENTIFICATION</scope>
    <source>
        <tissue evidence="6 7">Whole sample</tissue>
    </source>
</reference>
<dbReference type="RefSeq" id="XP_022295176.1">
    <property type="nucleotide sequence ID" value="XM_022439468.1"/>
</dbReference>
<gene>
    <name evidence="6 7" type="primary">LOC111105276</name>
</gene>
<feature type="domain" description="C1q" evidence="4">
    <location>
        <begin position="83"/>
        <end position="212"/>
    </location>
</feature>
<evidence type="ECO:0000256" key="2">
    <source>
        <dbReference type="ARBA" id="ARBA00022525"/>
    </source>
</evidence>
<protein>
    <submittedName>
        <fullName evidence="6 7">EMILIN-2-like isoform X1</fullName>
    </submittedName>
</protein>
<dbReference type="InterPro" id="IPR008983">
    <property type="entry name" value="Tumour_necrosis_fac-like_dom"/>
</dbReference>
<dbReference type="InterPro" id="IPR001073">
    <property type="entry name" value="C1q_dom"/>
</dbReference>
<dbReference type="PROSITE" id="PS50871">
    <property type="entry name" value="C1Q"/>
    <property type="match status" value="1"/>
</dbReference>
<dbReference type="PANTHER" id="PTHR22923">
    <property type="entry name" value="CEREBELLIN-RELATED"/>
    <property type="match status" value="1"/>
</dbReference>
<evidence type="ECO:0000256" key="3">
    <source>
        <dbReference type="ARBA" id="ARBA00022729"/>
    </source>
</evidence>
<evidence type="ECO:0000313" key="7">
    <source>
        <dbReference type="RefSeq" id="XP_022295176.1"/>
    </source>
</evidence>
<evidence type="ECO:0000313" key="6">
    <source>
        <dbReference type="RefSeq" id="XP_022295175.1"/>
    </source>
</evidence>
<dbReference type="OrthoDB" id="6094022at2759"/>